<gene>
    <name evidence="5" type="primary">bepD</name>
    <name evidence="5" type="ORF">Pla100_52080</name>
</gene>
<dbReference type="GO" id="GO:0005886">
    <property type="term" value="C:plasma membrane"/>
    <property type="evidence" value="ECO:0007669"/>
    <property type="project" value="TreeGrafter"/>
</dbReference>
<dbReference type="Gene3D" id="2.40.50.100">
    <property type="match status" value="1"/>
</dbReference>
<evidence type="ECO:0000313" key="5">
    <source>
        <dbReference type="EMBL" id="TWT91360.1"/>
    </source>
</evidence>
<dbReference type="Pfam" id="PF25967">
    <property type="entry name" value="RND-MFP_C"/>
    <property type="match status" value="1"/>
</dbReference>
<dbReference type="GO" id="GO:0046677">
    <property type="term" value="P:response to antibiotic"/>
    <property type="evidence" value="ECO:0007669"/>
    <property type="project" value="TreeGrafter"/>
</dbReference>
<feature type="region of interest" description="Disordered" evidence="2">
    <location>
        <begin position="425"/>
        <end position="462"/>
    </location>
</feature>
<feature type="domain" description="Multidrug resistance protein MdtA-like C-terminal permuted SH3" evidence="4">
    <location>
        <begin position="351"/>
        <end position="408"/>
    </location>
</feature>
<dbReference type="Gene3D" id="1.10.287.470">
    <property type="entry name" value="Helix hairpin bin"/>
    <property type="match status" value="2"/>
</dbReference>
<accession>A0A5C5ZW31</accession>
<name>A0A5C5ZW31_9BACT</name>
<comment type="similarity">
    <text evidence="1">Belongs to the membrane fusion protein (MFP) (TC 8.A.1) family.</text>
</comment>
<organism evidence="5 6">
    <name type="scientific">Neorhodopirellula pilleata</name>
    <dbReference type="NCBI Taxonomy" id="2714738"/>
    <lineage>
        <taxon>Bacteria</taxon>
        <taxon>Pseudomonadati</taxon>
        <taxon>Planctomycetota</taxon>
        <taxon>Planctomycetia</taxon>
        <taxon>Pirellulales</taxon>
        <taxon>Pirellulaceae</taxon>
        <taxon>Neorhodopirellula</taxon>
    </lineage>
</organism>
<dbReference type="Proteomes" id="UP000316213">
    <property type="component" value="Unassembled WGS sequence"/>
</dbReference>
<dbReference type="PANTHER" id="PTHR30158">
    <property type="entry name" value="ACRA/E-RELATED COMPONENT OF DRUG EFFLUX TRANSPORTER"/>
    <property type="match status" value="1"/>
</dbReference>
<evidence type="ECO:0000256" key="1">
    <source>
        <dbReference type="ARBA" id="ARBA00009477"/>
    </source>
</evidence>
<dbReference type="EMBL" id="SJPM01000015">
    <property type="protein sequence ID" value="TWT91360.1"/>
    <property type="molecule type" value="Genomic_DNA"/>
</dbReference>
<evidence type="ECO:0000259" key="4">
    <source>
        <dbReference type="Pfam" id="PF25967"/>
    </source>
</evidence>
<dbReference type="GO" id="GO:0022857">
    <property type="term" value="F:transmembrane transporter activity"/>
    <property type="evidence" value="ECO:0007669"/>
    <property type="project" value="InterPro"/>
</dbReference>
<dbReference type="Gene3D" id="2.40.30.170">
    <property type="match status" value="1"/>
</dbReference>
<dbReference type="NCBIfam" id="TIGR01730">
    <property type="entry name" value="RND_mfp"/>
    <property type="match status" value="1"/>
</dbReference>
<dbReference type="PANTHER" id="PTHR30158:SF10">
    <property type="entry name" value="CATION EFFLUX PUMP"/>
    <property type="match status" value="1"/>
</dbReference>
<feature type="domain" description="Multidrug resistance protein MdtA-like beta-barrel" evidence="3">
    <location>
        <begin position="256"/>
        <end position="343"/>
    </location>
</feature>
<dbReference type="InterPro" id="IPR006143">
    <property type="entry name" value="RND_pump_MFP"/>
</dbReference>
<comment type="caution">
    <text evidence="5">The sequence shown here is derived from an EMBL/GenBank/DDBJ whole genome shotgun (WGS) entry which is preliminary data.</text>
</comment>
<dbReference type="Pfam" id="PF25944">
    <property type="entry name" value="Beta-barrel_RND"/>
    <property type="match status" value="1"/>
</dbReference>
<proteinExistence type="inferred from homology"/>
<dbReference type="InterPro" id="IPR058627">
    <property type="entry name" value="MdtA-like_C"/>
</dbReference>
<sequence length="462" mass="50765">MSEQVVGTAGFLRPVRDQEEPAWHQVQLPGLGVRLIDNDQNQSLCMLPSVDLVRTKLDGVLIAACRWTPRRTNDVLGGQRIELWIGLQSPRKTPVFRCQSIHHSGDRVAGIKPIVDVLRDRVSFRVRLVDESLHAIGGVNLNLAELRYERAQSLSERNAASQEEVDERQAAYLQAKADIEAVKAGVSSADAAIASAEAEIELAKAGVETAELNLDFTRIEAPISGLISRQYVTKGNLITGGSATSSLLTTITSMNPIYCVFDASEQDVLKYIRLDKSGERESSRVAKNPVFLGLIDEEGFPHKGYINFVDNRFDVDTASMRARGVFNNKDELMLPGMFARIRIPGSAAREAVLIPDSAIGTDQASQYVYIVVDRKIQRRAVTTGPIVDGLRVIRKGLNGDEMLVTEGLLQVRDQMKVNVPDETIKEVQATDDGLPDDYELGKPEDLISPAPDQLSAEEVHGE</sequence>
<dbReference type="InterPro" id="IPR058626">
    <property type="entry name" value="MdtA-like_b-barrel"/>
</dbReference>
<keyword evidence="6" id="KW-1185">Reference proteome</keyword>
<evidence type="ECO:0000256" key="2">
    <source>
        <dbReference type="SAM" id="MobiDB-lite"/>
    </source>
</evidence>
<evidence type="ECO:0000313" key="6">
    <source>
        <dbReference type="Proteomes" id="UP000316213"/>
    </source>
</evidence>
<dbReference type="Gene3D" id="2.40.420.20">
    <property type="match status" value="1"/>
</dbReference>
<dbReference type="AlphaFoldDB" id="A0A5C5ZW31"/>
<reference evidence="5 6" key="1">
    <citation type="submission" date="2019-02" db="EMBL/GenBank/DDBJ databases">
        <title>Deep-cultivation of Planctomycetes and their phenomic and genomic characterization uncovers novel biology.</title>
        <authorList>
            <person name="Wiegand S."/>
            <person name="Jogler M."/>
            <person name="Boedeker C."/>
            <person name="Pinto D."/>
            <person name="Vollmers J."/>
            <person name="Rivas-Marin E."/>
            <person name="Kohn T."/>
            <person name="Peeters S.H."/>
            <person name="Heuer A."/>
            <person name="Rast P."/>
            <person name="Oberbeckmann S."/>
            <person name="Bunk B."/>
            <person name="Jeske O."/>
            <person name="Meyerdierks A."/>
            <person name="Storesund J.E."/>
            <person name="Kallscheuer N."/>
            <person name="Luecker S."/>
            <person name="Lage O.M."/>
            <person name="Pohl T."/>
            <person name="Merkel B.J."/>
            <person name="Hornburger P."/>
            <person name="Mueller R.-W."/>
            <person name="Bruemmer F."/>
            <person name="Labrenz M."/>
            <person name="Spormann A.M."/>
            <person name="Op Den Camp H."/>
            <person name="Overmann J."/>
            <person name="Amann R."/>
            <person name="Jetten M.S.M."/>
            <person name="Mascher T."/>
            <person name="Medema M.H."/>
            <person name="Devos D.P."/>
            <person name="Kaster A.-K."/>
            <person name="Ovreas L."/>
            <person name="Rohde M."/>
            <person name="Galperin M.Y."/>
            <person name="Jogler C."/>
        </authorList>
    </citation>
    <scope>NUCLEOTIDE SEQUENCE [LARGE SCALE GENOMIC DNA]</scope>
    <source>
        <strain evidence="5 6">Pla100</strain>
    </source>
</reference>
<protein>
    <submittedName>
        <fullName evidence="5">Efflux pump periplasmic linker BepD</fullName>
    </submittedName>
</protein>
<dbReference type="SUPFAM" id="SSF111369">
    <property type="entry name" value="HlyD-like secretion proteins"/>
    <property type="match status" value="2"/>
</dbReference>
<evidence type="ECO:0000259" key="3">
    <source>
        <dbReference type="Pfam" id="PF25944"/>
    </source>
</evidence>